<accession>A0A8C4R3I1</accession>
<evidence type="ECO:0000313" key="3">
    <source>
        <dbReference type="Ensembl" id="ENSEBUP00000023145.1"/>
    </source>
</evidence>
<evidence type="ECO:0000313" key="4">
    <source>
        <dbReference type="Proteomes" id="UP000694388"/>
    </source>
</evidence>
<evidence type="ECO:0000256" key="2">
    <source>
        <dbReference type="ARBA" id="ARBA00023136"/>
    </source>
</evidence>
<protein>
    <submittedName>
        <fullName evidence="3">Uncharacterized protein</fullName>
    </submittedName>
</protein>
<evidence type="ECO:0000256" key="1">
    <source>
        <dbReference type="ARBA" id="ARBA00004370"/>
    </source>
</evidence>
<dbReference type="Proteomes" id="UP000694388">
    <property type="component" value="Unplaced"/>
</dbReference>
<name>A0A8C4R3I1_EPTBU</name>
<sequence>LFKIWISPPPPVYLIAIYVVLTFFHQPLLEGPPSILAWARGFIDLGQQDRATLVATCRKYCSKQANPALLLFPEEACTSGKVGLLKFSSWAFAISLSVQPAALSVHRPVVAVNVLGSSWLHDLLWTFFVPCTVYQVRWLPVVTKKENQTHEEFAKTVQKLLGSALDLVPTPYSSADKAELIKRLAHEEHPPSAGEPFRYHSLHLVCS</sequence>
<dbReference type="GO" id="GO:0036503">
    <property type="term" value="P:ERAD pathway"/>
    <property type="evidence" value="ECO:0007669"/>
    <property type="project" value="TreeGrafter"/>
</dbReference>
<keyword evidence="4" id="KW-1185">Reference proteome</keyword>
<dbReference type="PANTHER" id="PTHR15486:SF96">
    <property type="entry name" value="LIPID DROPLET-REGULATING VLDL ASSEMBLY FACTOR AUP1"/>
    <property type="match status" value="1"/>
</dbReference>
<dbReference type="GeneTree" id="ENSGT00390000016110"/>
<dbReference type="AlphaFoldDB" id="A0A8C4R3I1"/>
<organism evidence="3 4">
    <name type="scientific">Eptatretus burgeri</name>
    <name type="common">Inshore hagfish</name>
    <dbReference type="NCBI Taxonomy" id="7764"/>
    <lineage>
        <taxon>Eukaryota</taxon>
        <taxon>Metazoa</taxon>
        <taxon>Chordata</taxon>
        <taxon>Craniata</taxon>
        <taxon>Vertebrata</taxon>
        <taxon>Cyclostomata</taxon>
        <taxon>Myxini</taxon>
        <taxon>Myxiniformes</taxon>
        <taxon>Myxinidae</taxon>
        <taxon>Eptatretinae</taxon>
        <taxon>Eptatretus</taxon>
    </lineage>
</organism>
<reference evidence="3" key="1">
    <citation type="submission" date="2025-08" db="UniProtKB">
        <authorList>
            <consortium name="Ensembl"/>
        </authorList>
    </citation>
    <scope>IDENTIFICATION</scope>
</reference>
<dbReference type="PANTHER" id="PTHR15486">
    <property type="entry name" value="ANCIENT UBIQUITOUS PROTEIN"/>
    <property type="match status" value="1"/>
</dbReference>
<reference evidence="3" key="2">
    <citation type="submission" date="2025-09" db="UniProtKB">
        <authorList>
            <consortium name="Ensembl"/>
        </authorList>
    </citation>
    <scope>IDENTIFICATION</scope>
</reference>
<dbReference type="GO" id="GO:0005789">
    <property type="term" value="C:endoplasmic reticulum membrane"/>
    <property type="evidence" value="ECO:0007669"/>
    <property type="project" value="TreeGrafter"/>
</dbReference>
<dbReference type="Ensembl" id="ENSEBUT00000023721.1">
    <property type="protein sequence ID" value="ENSEBUP00000023145.1"/>
    <property type="gene ID" value="ENSEBUG00000014264.1"/>
</dbReference>
<comment type="subcellular location">
    <subcellularLocation>
        <location evidence="1">Membrane</location>
    </subcellularLocation>
</comment>
<keyword evidence="2" id="KW-0472">Membrane</keyword>
<proteinExistence type="predicted"/>